<dbReference type="Proteomes" id="UP000275267">
    <property type="component" value="Unassembled WGS sequence"/>
</dbReference>
<comment type="caution">
    <text evidence="1">The sequence shown here is derived from an EMBL/GenBank/DDBJ whole genome shotgun (WGS) entry which is preliminary data.</text>
</comment>
<evidence type="ECO:0000313" key="2">
    <source>
        <dbReference type="Proteomes" id="UP000275267"/>
    </source>
</evidence>
<keyword evidence="2" id="KW-1185">Reference proteome</keyword>
<dbReference type="AlphaFoldDB" id="A0A3L6SXK7"/>
<gene>
    <name evidence="1" type="ORF">C2845_PM05G20830</name>
</gene>
<evidence type="ECO:0000313" key="1">
    <source>
        <dbReference type="EMBL" id="RLN28466.1"/>
    </source>
</evidence>
<name>A0A3L6SXK7_PANMI</name>
<accession>A0A3L6SXK7</accession>
<protein>
    <submittedName>
        <fullName evidence="1">Uncharacterized protein</fullName>
    </submittedName>
</protein>
<organism evidence="1 2">
    <name type="scientific">Panicum miliaceum</name>
    <name type="common">Proso millet</name>
    <name type="synonym">Broomcorn millet</name>
    <dbReference type="NCBI Taxonomy" id="4540"/>
    <lineage>
        <taxon>Eukaryota</taxon>
        <taxon>Viridiplantae</taxon>
        <taxon>Streptophyta</taxon>
        <taxon>Embryophyta</taxon>
        <taxon>Tracheophyta</taxon>
        <taxon>Spermatophyta</taxon>
        <taxon>Magnoliopsida</taxon>
        <taxon>Liliopsida</taxon>
        <taxon>Poales</taxon>
        <taxon>Poaceae</taxon>
        <taxon>PACMAD clade</taxon>
        <taxon>Panicoideae</taxon>
        <taxon>Panicodae</taxon>
        <taxon>Paniceae</taxon>
        <taxon>Panicinae</taxon>
        <taxon>Panicum</taxon>
        <taxon>Panicum sect. Panicum</taxon>
    </lineage>
</organism>
<sequence>MELHSLDTWRASSSAKVHHGRCTSKCRMPRLHQGGSEGCGLHDYSIIWCHARGGRLCCKLSSFRKRMLR</sequence>
<proteinExistence type="predicted"/>
<dbReference type="EMBL" id="PQIB02000003">
    <property type="protein sequence ID" value="RLN28466.1"/>
    <property type="molecule type" value="Genomic_DNA"/>
</dbReference>
<reference evidence="2" key="1">
    <citation type="journal article" date="2019" name="Nat. Commun.">
        <title>The genome of broomcorn millet.</title>
        <authorList>
            <person name="Zou C."/>
            <person name="Miki D."/>
            <person name="Li D."/>
            <person name="Tang Q."/>
            <person name="Xiao L."/>
            <person name="Rajput S."/>
            <person name="Deng P."/>
            <person name="Jia W."/>
            <person name="Huang R."/>
            <person name="Zhang M."/>
            <person name="Sun Y."/>
            <person name="Hu J."/>
            <person name="Fu X."/>
            <person name="Schnable P.S."/>
            <person name="Li F."/>
            <person name="Zhang H."/>
            <person name="Feng B."/>
            <person name="Zhu X."/>
            <person name="Liu R."/>
            <person name="Schnable J.C."/>
            <person name="Zhu J.-K."/>
            <person name="Zhang H."/>
        </authorList>
    </citation>
    <scope>NUCLEOTIDE SEQUENCE [LARGE SCALE GENOMIC DNA]</scope>
</reference>